<evidence type="ECO:0000256" key="3">
    <source>
        <dbReference type="ARBA" id="ARBA00022741"/>
    </source>
</evidence>
<keyword evidence="2 7" id="KW-0436">Ligase</keyword>
<evidence type="ECO:0000313" key="9">
    <source>
        <dbReference type="EMBL" id="KAB2934299.1"/>
    </source>
</evidence>
<sequence>MSEAPLSFTAQETAYIARLNRNRQKAGDLRAANAGNTVMVSGWVFRYRDQGGLVFVDLRDRSGILQLVFDKSELKDRFDEAQALRGEFVIGVEGTLRKRAPEAVNTKLATGEVELLVKEFIILNRSRPLPFPIDEYSDVGEETRLRFRYLDLRRDEMRDAMILRSRLNQSIRRHLEGDGFIEVETPVLNKSTPEGARDFLVPSRLSPNKFYALPQSPQLFKQILMVAGFEKYFQIVKCFRDEDLRADRQPEFTQLDMEMSFVDEGVVTDTLEKMWRSVIKEVFEVQLPAEFPRMSYYDAVENYGTDRPDLRFDMKLVDIADIAQRSEFQVFKTAVEKGGRVKALCVPGGAELSRKDIDELTEWVKQDFKAGGLAWMKHEADGLKSVVSKFFNEDLLKELAARTGSKPGDIIFFAGDKPKVVHDTLGNLRLRMAKRFNLIPENAWAIVWVEGFPLFERDADSGELASVHHPFTAPLDEHLDILFDEERFKKEGDKILSRAYDLVLNGSEIGGGSIRIHNAEMQLAVLRRLGINEEEAREKFGFLLDALSYGAPPHGGIAFGIDRVLTLFLHRESIRDVIAFPKTQKGFCLMSQSPSSVDVKQLQELRIRTIPLN</sequence>
<dbReference type="InterPro" id="IPR004365">
    <property type="entry name" value="NA-bd_OB_tRNA"/>
</dbReference>
<feature type="binding site" evidence="7">
    <location>
        <position position="194"/>
    </location>
    <ligand>
        <name>L-aspartate</name>
        <dbReference type="ChEBI" id="CHEBI:29991"/>
    </ligand>
</feature>
<dbReference type="InterPro" id="IPR004524">
    <property type="entry name" value="Asp-tRNA-ligase_1"/>
</dbReference>
<feature type="binding site" evidence="7">
    <location>
        <begin position="240"/>
        <end position="242"/>
    </location>
    <ligand>
        <name>ATP</name>
        <dbReference type="ChEBI" id="CHEBI:30616"/>
    </ligand>
</feature>
<feature type="binding site" evidence="7">
    <location>
        <position position="468"/>
    </location>
    <ligand>
        <name>L-aspartate</name>
        <dbReference type="ChEBI" id="CHEBI:29991"/>
    </ligand>
</feature>
<dbReference type="AlphaFoldDB" id="A0A833LZT6"/>
<dbReference type="InterPro" id="IPR006195">
    <property type="entry name" value="aa-tRNA-synth_II"/>
</dbReference>
<feature type="region of interest" description="Aspartate" evidence="7">
    <location>
        <begin position="218"/>
        <end position="221"/>
    </location>
</feature>
<dbReference type="InterPro" id="IPR029351">
    <property type="entry name" value="GAD_dom"/>
</dbReference>
<dbReference type="NCBIfam" id="TIGR00459">
    <property type="entry name" value="aspS_bact"/>
    <property type="match status" value="1"/>
</dbReference>
<feature type="binding site" evidence="7">
    <location>
        <position position="508"/>
    </location>
    <ligand>
        <name>ATP</name>
        <dbReference type="ChEBI" id="CHEBI:30616"/>
    </ligand>
</feature>
<comment type="subcellular location">
    <subcellularLocation>
        <location evidence="7">Cytoplasm</location>
    </subcellularLocation>
</comment>
<dbReference type="NCBIfam" id="NF001750">
    <property type="entry name" value="PRK00476.1"/>
    <property type="match status" value="1"/>
</dbReference>
<dbReference type="InterPro" id="IPR047089">
    <property type="entry name" value="Asp-tRNA-ligase_1_N"/>
</dbReference>
<dbReference type="InterPro" id="IPR004364">
    <property type="entry name" value="Aa-tRNA-synt_II"/>
</dbReference>
<dbReference type="GO" id="GO:0006422">
    <property type="term" value="P:aspartyl-tRNA aminoacylation"/>
    <property type="evidence" value="ECO:0007669"/>
    <property type="project" value="UniProtKB-UniRule"/>
</dbReference>
<comment type="subunit">
    <text evidence="7">Homodimer.</text>
</comment>
<dbReference type="SUPFAM" id="SSF50249">
    <property type="entry name" value="Nucleic acid-binding proteins"/>
    <property type="match status" value="1"/>
</dbReference>
<dbReference type="GO" id="GO:0004815">
    <property type="term" value="F:aspartate-tRNA ligase activity"/>
    <property type="evidence" value="ECO:0007669"/>
    <property type="project" value="UniProtKB-UniRule"/>
</dbReference>
<dbReference type="InterPro" id="IPR012340">
    <property type="entry name" value="NA-bd_OB-fold"/>
</dbReference>
<evidence type="ECO:0000256" key="7">
    <source>
        <dbReference type="HAMAP-Rule" id="MF_00044"/>
    </source>
</evidence>
<dbReference type="GO" id="GO:0005524">
    <property type="term" value="F:ATP binding"/>
    <property type="evidence" value="ECO:0007669"/>
    <property type="project" value="UniProtKB-UniRule"/>
</dbReference>
<evidence type="ECO:0000256" key="6">
    <source>
        <dbReference type="ARBA" id="ARBA00023146"/>
    </source>
</evidence>
<dbReference type="Gene3D" id="3.30.1360.30">
    <property type="entry name" value="GAD-like domain"/>
    <property type="match status" value="1"/>
</dbReference>
<dbReference type="InterPro" id="IPR047090">
    <property type="entry name" value="AspRS_core"/>
</dbReference>
<dbReference type="SUPFAM" id="SSF55261">
    <property type="entry name" value="GAD domain-like"/>
    <property type="match status" value="1"/>
</dbReference>
<comment type="function">
    <text evidence="7">Catalyzes the attachment of L-aspartate to tRNA(Asp) in a two-step reaction: L-aspartate is first activated by ATP to form Asp-AMP and then transferred to the acceptor end of tRNA(Asp).</text>
</comment>
<dbReference type="InterPro" id="IPR002312">
    <property type="entry name" value="Asp/Asn-tRNA-synth_IIb"/>
</dbReference>
<dbReference type="Gene3D" id="2.40.50.140">
    <property type="entry name" value="Nucleic acid-binding proteins"/>
    <property type="match status" value="1"/>
</dbReference>
<dbReference type="Pfam" id="PF01336">
    <property type="entry name" value="tRNA_anti-codon"/>
    <property type="match status" value="1"/>
</dbReference>
<dbReference type="CDD" id="cd04317">
    <property type="entry name" value="EcAspRS_like_N"/>
    <property type="match status" value="1"/>
</dbReference>
<dbReference type="PROSITE" id="PS50862">
    <property type="entry name" value="AA_TRNA_LIGASE_II"/>
    <property type="match status" value="1"/>
</dbReference>
<keyword evidence="5 7" id="KW-0648">Protein biosynthesis</keyword>
<proteinExistence type="inferred from homology"/>
<dbReference type="Proteomes" id="UP000460298">
    <property type="component" value="Unassembled WGS sequence"/>
</dbReference>
<keyword evidence="7" id="KW-0963">Cytoplasm</keyword>
<feature type="binding site" evidence="7">
    <location>
        <position position="515"/>
    </location>
    <ligand>
        <name>L-aspartate</name>
        <dbReference type="ChEBI" id="CHEBI:29991"/>
    </ligand>
</feature>
<organism evidence="9 10">
    <name type="scientific">Leptonema illini</name>
    <dbReference type="NCBI Taxonomy" id="183"/>
    <lineage>
        <taxon>Bacteria</taxon>
        <taxon>Pseudomonadati</taxon>
        <taxon>Spirochaetota</taxon>
        <taxon>Spirochaetia</taxon>
        <taxon>Leptospirales</taxon>
        <taxon>Leptospiraceae</taxon>
        <taxon>Leptonema</taxon>
    </lineage>
</organism>
<dbReference type="CDD" id="cd00777">
    <property type="entry name" value="AspRS_core"/>
    <property type="match status" value="1"/>
</dbReference>
<dbReference type="EMBL" id="WBUI01000003">
    <property type="protein sequence ID" value="KAB2934299.1"/>
    <property type="molecule type" value="Genomic_DNA"/>
</dbReference>
<keyword evidence="4 7" id="KW-0067">ATP-binding</keyword>
<keyword evidence="6 7" id="KW-0030">Aminoacyl-tRNA synthetase</keyword>
<comment type="caution">
    <text evidence="7">Lacks conserved residue(s) required for the propagation of feature annotation.</text>
</comment>
<gene>
    <name evidence="7 9" type="primary">aspS</name>
    <name evidence="9" type="ORF">F9K24_04535</name>
</gene>
<comment type="catalytic activity">
    <reaction evidence="7">
        <text>tRNA(Asp) + L-aspartate + ATP = L-aspartyl-tRNA(Asp) + AMP + diphosphate</text>
        <dbReference type="Rhea" id="RHEA:19649"/>
        <dbReference type="Rhea" id="RHEA-COMP:9660"/>
        <dbReference type="Rhea" id="RHEA-COMP:9678"/>
        <dbReference type="ChEBI" id="CHEBI:29991"/>
        <dbReference type="ChEBI" id="CHEBI:30616"/>
        <dbReference type="ChEBI" id="CHEBI:33019"/>
        <dbReference type="ChEBI" id="CHEBI:78442"/>
        <dbReference type="ChEBI" id="CHEBI:78516"/>
        <dbReference type="ChEBI" id="CHEBI:456215"/>
        <dbReference type="EC" id="6.1.1.12"/>
    </reaction>
</comment>
<evidence type="ECO:0000313" key="10">
    <source>
        <dbReference type="Proteomes" id="UP000460298"/>
    </source>
</evidence>
<keyword evidence="3 7" id="KW-0547">Nucleotide-binding</keyword>
<dbReference type="SUPFAM" id="SSF55681">
    <property type="entry name" value="Class II aaRS and biotin synthetases"/>
    <property type="match status" value="1"/>
</dbReference>
<dbReference type="GO" id="GO:0005737">
    <property type="term" value="C:cytoplasm"/>
    <property type="evidence" value="ECO:0007669"/>
    <property type="project" value="UniProtKB-SubCell"/>
</dbReference>
<dbReference type="Gene3D" id="3.30.930.10">
    <property type="entry name" value="Bira Bifunctional Protein, Domain 2"/>
    <property type="match status" value="1"/>
</dbReference>
<dbReference type="Pfam" id="PF00152">
    <property type="entry name" value="tRNA-synt_2"/>
    <property type="match status" value="1"/>
</dbReference>
<dbReference type="InterPro" id="IPR045864">
    <property type="entry name" value="aa-tRNA-synth_II/BPL/LPL"/>
</dbReference>
<name>A0A833LZT6_9LEPT</name>
<feature type="binding site" evidence="7">
    <location>
        <position position="240"/>
    </location>
    <ligand>
        <name>L-aspartate</name>
        <dbReference type="ChEBI" id="CHEBI:29991"/>
    </ligand>
</feature>
<evidence type="ECO:0000256" key="4">
    <source>
        <dbReference type="ARBA" id="ARBA00022840"/>
    </source>
</evidence>
<dbReference type="Pfam" id="PF02938">
    <property type="entry name" value="GAD"/>
    <property type="match status" value="1"/>
</dbReference>
<dbReference type="EC" id="6.1.1.12" evidence="7"/>
<comment type="similarity">
    <text evidence="1 7">Belongs to the class-II aminoacyl-tRNA synthetase family. Type 1 subfamily.</text>
</comment>
<dbReference type="InterPro" id="IPR004115">
    <property type="entry name" value="GAD-like_sf"/>
</dbReference>
<feature type="domain" description="Aminoacyl-transfer RNA synthetases class-II family profile" evidence="8">
    <location>
        <begin position="163"/>
        <end position="581"/>
    </location>
</feature>
<evidence type="ECO:0000256" key="1">
    <source>
        <dbReference type="ARBA" id="ARBA00006303"/>
    </source>
</evidence>
<accession>A0A833LZT6</accession>
<evidence type="ECO:0000256" key="5">
    <source>
        <dbReference type="ARBA" id="ARBA00022917"/>
    </source>
</evidence>
<dbReference type="GO" id="GO:0003676">
    <property type="term" value="F:nucleic acid binding"/>
    <property type="evidence" value="ECO:0007669"/>
    <property type="project" value="InterPro"/>
</dbReference>
<feature type="binding site" evidence="7">
    <location>
        <begin position="560"/>
        <end position="563"/>
    </location>
    <ligand>
        <name>ATP</name>
        <dbReference type="ChEBI" id="CHEBI:30616"/>
    </ligand>
</feature>
<feature type="binding site" evidence="7">
    <location>
        <position position="249"/>
    </location>
    <ligand>
        <name>ATP</name>
        <dbReference type="ChEBI" id="CHEBI:30616"/>
    </ligand>
</feature>
<dbReference type="HAMAP" id="MF_00044">
    <property type="entry name" value="Asp_tRNA_synth_type1"/>
    <property type="match status" value="1"/>
</dbReference>
<evidence type="ECO:0000256" key="2">
    <source>
        <dbReference type="ARBA" id="ARBA00022598"/>
    </source>
</evidence>
<evidence type="ECO:0000259" key="8">
    <source>
        <dbReference type="PROSITE" id="PS50862"/>
    </source>
</evidence>
<dbReference type="PANTHER" id="PTHR22594">
    <property type="entry name" value="ASPARTYL/LYSYL-TRNA SYNTHETASE"/>
    <property type="match status" value="1"/>
</dbReference>
<dbReference type="PRINTS" id="PR01042">
    <property type="entry name" value="TRNASYNTHASP"/>
</dbReference>
<comment type="caution">
    <text evidence="9">The sequence shown here is derived from an EMBL/GenBank/DDBJ whole genome shotgun (WGS) entry which is preliminary data.</text>
</comment>
<dbReference type="PANTHER" id="PTHR22594:SF5">
    <property type="entry name" value="ASPARTATE--TRNA LIGASE, MITOCHONDRIAL"/>
    <property type="match status" value="1"/>
</dbReference>
<reference evidence="9 10" key="1">
    <citation type="submission" date="2019-10" db="EMBL/GenBank/DDBJ databases">
        <title>Extracellular Electron Transfer in a Candidatus Methanoperedens spp. Enrichment Culture.</title>
        <authorList>
            <person name="Berger S."/>
            <person name="Rangel Shaw D."/>
            <person name="Berben T."/>
            <person name="In 'T Zandt M."/>
            <person name="Frank J."/>
            <person name="Reimann J."/>
            <person name="Jetten M.S.M."/>
            <person name="Welte C.U."/>
        </authorList>
    </citation>
    <scope>NUCLEOTIDE SEQUENCE [LARGE SCALE GENOMIC DNA]</scope>
    <source>
        <strain evidence="9">SB12</strain>
    </source>
</reference>
<protein>
    <recommendedName>
        <fullName evidence="7">Aspartate--tRNA ligase</fullName>
        <ecNumber evidence="7">6.1.1.12</ecNumber>
    </recommendedName>
    <alternativeName>
        <fullName evidence="7">Aspartyl-tRNA synthetase</fullName>
        <shortName evidence="7">AspRS</shortName>
    </alternativeName>
</protein>